<dbReference type="PANTHER" id="PTHR45947:SF3">
    <property type="entry name" value="SULFOQUINOVOSYL TRANSFERASE SQD2"/>
    <property type="match status" value="1"/>
</dbReference>
<dbReference type="GO" id="GO:0016757">
    <property type="term" value="F:glycosyltransferase activity"/>
    <property type="evidence" value="ECO:0007669"/>
    <property type="project" value="UniProtKB-KW"/>
</dbReference>
<dbReference type="Pfam" id="PF13439">
    <property type="entry name" value="Glyco_transf_4"/>
    <property type="match status" value="1"/>
</dbReference>
<evidence type="ECO:0000259" key="1">
    <source>
        <dbReference type="Pfam" id="PF00534"/>
    </source>
</evidence>
<dbReference type="Pfam" id="PF00534">
    <property type="entry name" value="Glycos_transf_1"/>
    <property type="match status" value="1"/>
</dbReference>
<dbReference type="Proteomes" id="UP001168552">
    <property type="component" value="Unassembled WGS sequence"/>
</dbReference>
<dbReference type="EC" id="2.4.-.-" evidence="3"/>
<evidence type="ECO:0000259" key="2">
    <source>
        <dbReference type="Pfam" id="PF13439"/>
    </source>
</evidence>
<sequence length="359" mass="40369">MNIVLITYQGNLAGSTNSISYLAKGLALKGHKVYMVCRKNVLLNTLLENSPVHMVHLPLKGRLDWESIKALAQLCREKDIQVINAQSSYDRYIAIFAKALFRLKAKVVLTRRQEPKSIGGIQNWFYTFFSDKIVVISEELKKSFVRTGIPARHLKVVYNGIPKERFEQVSQSRIEELKKQYGIKETDVVIGCISRRKKQYQLIRALPLLDASYKVLLAGVNPGEYDALVEELGVKQEIIYAGMVPPSDVLNYYKLLNVNVLCSTTDGFGLVLVESMAMGIPVVATRFGGIINVVKDGVTGLLYEDENVEDLAQKIGTVLNDTQKRESLIKAGVSSAYQEFSMENTVTNYEAFFEELIRK</sequence>
<dbReference type="CDD" id="cd03801">
    <property type="entry name" value="GT4_PimA-like"/>
    <property type="match status" value="1"/>
</dbReference>
<keyword evidence="4" id="KW-1185">Reference proteome</keyword>
<dbReference type="InterPro" id="IPR050194">
    <property type="entry name" value="Glycosyltransferase_grp1"/>
</dbReference>
<organism evidence="3 4">
    <name type="scientific">Shiella aurantiaca</name>
    <dbReference type="NCBI Taxonomy" id="3058365"/>
    <lineage>
        <taxon>Bacteria</taxon>
        <taxon>Pseudomonadati</taxon>
        <taxon>Bacteroidota</taxon>
        <taxon>Cytophagia</taxon>
        <taxon>Cytophagales</taxon>
        <taxon>Shiellaceae</taxon>
        <taxon>Shiella</taxon>
    </lineage>
</organism>
<proteinExistence type="predicted"/>
<dbReference type="InterPro" id="IPR028098">
    <property type="entry name" value="Glyco_trans_4-like_N"/>
</dbReference>
<dbReference type="InterPro" id="IPR001296">
    <property type="entry name" value="Glyco_trans_1"/>
</dbReference>
<gene>
    <name evidence="3" type="ORF">QWY31_05060</name>
</gene>
<comment type="caution">
    <text evidence="3">The sequence shown here is derived from an EMBL/GenBank/DDBJ whole genome shotgun (WGS) entry which is preliminary data.</text>
</comment>
<evidence type="ECO:0000313" key="4">
    <source>
        <dbReference type="Proteomes" id="UP001168552"/>
    </source>
</evidence>
<feature type="domain" description="Glycosyl transferase family 1" evidence="1">
    <location>
        <begin position="175"/>
        <end position="332"/>
    </location>
</feature>
<accession>A0ABT8F3N9</accession>
<protein>
    <submittedName>
        <fullName evidence="3">Glycosyltransferase family 4 protein</fullName>
        <ecNumber evidence="3">2.4.-.-</ecNumber>
    </submittedName>
</protein>
<dbReference type="PANTHER" id="PTHR45947">
    <property type="entry name" value="SULFOQUINOVOSYL TRANSFERASE SQD2"/>
    <property type="match status" value="1"/>
</dbReference>
<name>A0ABT8F3N9_9BACT</name>
<dbReference type="RefSeq" id="WP_320003383.1">
    <property type="nucleotide sequence ID" value="NZ_JAUHJS010000002.1"/>
</dbReference>
<feature type="domain" description="Glycosyltransferase subfamily 4-like N-terminal" evidence="2">
    <location>
        <begin position="14"/>
        <end position="165"/>
    </location>
</feature>
<keyword evidence="3" id="KW-0808">Transferase</keyword>
<evidence type="ECO:0000313" key="3">
    <source>
        <dbReference type="EMBL" id="MDN4164859.1"/>
    </source>
</evidence>
<dbReference type="SUPFAM" id="SSF53756">
    <property type="entry name" value="UDP-Glycosyltransferase/glycogen phosphorylase"/>
    <property type="match status" value="1"/>
</dbReference>
<reference evidence="3" key="1">
    <citation type="submission" date="2023-06" db="EMBL/GenBank/DDBJ databases">
        <title>Cytophagales bacterium Strain LB-30, isolated from soil.</title>
        <authorList>
            <person name="Liu B."/>
        </authorList>
    </citation>
    <scope>NUCLEOTIDE SEQUENCE</scope>
    <source>
        <strain evidence="3">LB-30</strain>
    </source>
</reference>
<keyword evidence="3" id="KW-0328">Glycosyltransferase</keyword>
<dbReference type="Gene3D" id="3.40.50.2000">
    <property type="entry name" value="Glycogen Phosphorylase B"/>
    <property type="match status" value="2"/>
</dbReference>
<dbReference type="EMBL" id="JAUHJS010000002">
    <property type="protein sequence ID" value="MDN4164859.1"/>
    <property type="molecule type" value="Genomic_DNA"/>
</dbReference>